<reference evidence="2" key="1">
    <citation type="submission" date="2016-09" db="EMBL/GenBank/DDBJ databases">
        <authorList>
            <person name="Wan X."/>
            <person name="Hou S."/>
        </authorList>
    </citation>
    <scope>NUCLEOTIDE SEQUENCE [LARGE SCALE GENOMIC DNA]</scope>
    <source>
        <strain evidence="2">KH87</strain>
    </source>
</reference>
<sequence>MSAFSQAAALVKGAVLSTFGESMQILDTNKTTVLATVEAHIASRVTEPDEYIAVTVEMTMVKLDRVMASYIKQGRYLKHGDKIQKFTSPADPARFVGARSGTEHFIYWYVI</sequence>
<protein>
    <submittedName>
        <fullName evidence="1">Uncharacterized protein</fullName>
    </submittedName>
</protein>
<accession>A0A1E7Q820</accession>
<dbReference type="AlphaFoldDB" id="A0A1E7Q820"/>
<name>A0A1E7Q820_9GAMM</name>
<gene>
    <name evidence="1" type="ORF">BI198_12710</name>
</gene>
<evidence type="ECO:0000313" key="1">
    <source>
        <dbReference type="EMBL" id="OEY70335.1"/>
    </source>
</evidence>
<dbReference type="STRING" id="1628148.BI198_12710"/>
<dbReference type="Proteomes" id="UP000242258">
    <property type="component" value="Unassembled WGS sequence"/>
</dbReference>
<keyword evidence="2" id="KW-1185">Reference proteome</keyword>
<comment type="caution">
    <text evidence="1">The sequence shown here is derived from an EMBL/GenBank/DDBJ whole genome shotgun (WGS) entry which is preliminary data.</text>
</comment>
<proteinExistence type="predicted"/>
<dbReference type="EMBL" id="MKEK01000001">
    <property type="protein sequence ID" value="OEY70335.1"/>
    <property type="molecule type" value="Genomic_DNA"/>
</dbReference>
<evidence type="ECO:0000313" key="2">
    <source>
        <dbReference type="Proteomes" id="UP000242258"/>
    </source>
</evidence>
<organism evidence="1 2">
    <name type="scientific">Rheinheimera salexigens</name>
    <dbReference type="NCBI Taxonomy" id="1628148"/>
    <lineage>
        <taxon>Bacteria</taxon>
        <taxon>Pseudomonadati</taxon>
        <taxon>Pseudomonadota</taxon>
        <taxon>Gammaproteobacteria</taxon>
        <taxon>Chromatiales</taxon>
        <taxon>Chromatiaceae</taxon>
        <taxon>Rheinheimera</taxon>
    </lineage>
</organism>